<protein>
    <submittedName>
        <fullName evidence="2">Acyl-CoA carboxylase epsilon subunit</fullName>
    </submittedName>
</protein>
<reference evidence="2 3" key="1">
    <citation type="submission" date="2023-03" db="EMBL/GenBank/DDBJ databases">
        <title>Isolation and description of six Streptomyces strains from soil environments, able to metabolize different microbial glucans.</title>
        <authorList>
            <person name="Widen T."/>
            <person name="Larsbrink J."/>
        </authorList>
    </citation>
    <scope>NUCLEOTIDE SEQUENCE [LARGE SCALE GENOMIC DNA]</scope>
    <source>
        <strain evidence="2 3">Alt2</strain>
    </source>
</reference>
<keyword evidence="3" id="KW-1185">Reference proteome</keyword>
<evidence type="ECO:0000256" key="1">
    <source>
        <dbReference type="SAM" id="MobiDB-lite"/>
    </source>
</evidence>
<dbReference type="InterPro" id="IPR032716">
    <property type="entry name" value="ACC_epsilon"/>
</dbReference>
<accession>A0ABY9IPJ5</accession>
<dbReference type="RefSeq" id="WP_306071719.1">
    <property type="nucleotide sequence ID" value="NZ_CP120988.1"/>
</dbReference>
<evidence type="ECO:0000313" key="3">
    <source>
        <dbReference type="Proteomes" id="UP001235744"/>
    </source>
</evidence>
<dbReference type="EMBL" id="CP120988">
    <property type="protein sequence ID" value="WLQ56264.1"/>
    <property type="molecule type" value="Genomic_DNA"/>
</dbReference>
<dbReference type="Pfam" id="PF13822">
    <property type="entry name" value="ACC_epsilon"/>
    <property type="match status" value="1"/>
</dbReference>
<feature type="region of interest" description="Disordered" evidence="1">
    <location>
        <begin position="1"/>
        <end position="20"/>
    </location>
</feature>
<gene>
    <name evidence="2" type="ORF">P8A19_12800</name>
</gene>
<proteinExistence type="predicted"/>
<organism evidence="2 3">
    <name type="scientific">Streptomyces poriferorum</name>
    <dbReference type="NCBI Taxonomy" id="2798799"/>
    <lineage>
        <taxon>Bacteria</taxon>
        <taxon>Bacillati</taxon>
        <taxon>Actinomycetota</taxon>
        <taxon>Actinomycetes</taxon>
        <taxon>Kitasatosporales</taxon>
        <taxon>Streptomycetaceae</taxon>
        <taxon>Streptomyces</taxon>
    </lineage>
</organism>
<sequence>MTTAACSPASGAADPDRTGPALRFLGGVPSAEEIAAVTAALLSLRRAPADYPEAGRGVAPRWSAPLHYRSPGSWAAR</sequence>
<evidence type="ECO:0000313" key="2">
    <source>
        <dbReference type="EMBL" id="WLQ56264.1"/>
    </source>
</evidence>
<dbReference type="Proteomes" id="UP001235744">
    <property type="component" value="Chromosome"/>
</dbReference>
<name>A0ABY9IPJ5_9ACTN</name>